<feature type="binding site" evidence="5">
    <location>
        <position position="106"/>
    </location>
    <ligand>
        <name>ATP</name>
        <dbReference type="ChEBI" id="CHEBI:30616"/>
    </ligand>
</feature>
<accession>A0ABV0FWM5</accession>
<keyword evidence="1" id="KW-0808">Transferase</keyword>
<sequence>MKLERHEWAQLLRHLDTALDLTEPERPAWIEALALPARLDAALREMLQDRRAIETGDFLSQGARVWEAGAALGPWLLLRELGHGGMATVWLARRLDGAHAREVALKLPHPRWGSRVLAERFVRERAILSTLQHPHIAQVLDAGESAGQPWLALEYVEGRPITEHAQALGLDVAARLRLVLPVLRAVEHAHAQLVIHRDLKPANVLVSAAGEVKLLDFGVAKLLDDEGRGTDTALTRESGRALTPQYASPEQIAGRPLGVASDVYSLGVLLYELLTGRLPYQLRRASAAALEEAILAAQVAAPSSAVADKALARRLRGDLDTLILKALHPEPAQRYASAAALADDIERHLQARPILAHPPSLPYRLRKLWQRQRLALSAGAALLLALAAGGAGTLWQAQRAQDEAARAQAVQRFLVTLLQTADPQGGQARELTVGQLLDLNAGRIDREFSGQPEVQAQLLQTLANIYVERGEAAKGRPLLERAVALHAQAGRAGREPHVQALVDLAELQDEMGDHSAERRTLAQASALATEYFGPAHRWAAPLLASEAWLALKDGRLDQARRLGEQAQTRFGPPSPQSLRTAGSLATIYMALGDLSAAQAVLERSQRDAQRLGGEGSVDRLMTGYNLARLRFIVGEYAQAEAELAVLLPQFDRLAGPGQERTQFARGLWAQVLAARGRSPEAVAEARANLAAALAAQPPDSDIVQAQRATLANVLRQAGQAGQVAEALQLAQAALAGTEALNPQPTSHREAIRRVLGEVQLAAGQREAGIATLQTALAGVRALNTKGADLQQPLIQLLLAVAQRDTGTLARSACEARAAHMDEARPAMLRCRVIEAWLAALPAPEAGRAAFVAARDRLLASELHPRHPLRAELLALEAELAPPGPAKQGLLTQADRLYRELLGAPLPQPLLVLH</sequence>
<reference evidence="7 8" key="1">
    <citation type="submission" date="2024-05" db="EMBL/GenBank/DDBJ databases">
        <title>Roseateles sp. DJS-2-20 16S ribosomal RNA gene Genome sequencing and assembly.</title>
        <authorList>
            <person name="Woo H."/>
        </authorList>
    </citation>
    <scope>NUCLEOTIDE SEQUENCE [LARGE SCALE GENOMIC DNA]</scope>
    <source>
        <strain evidence="7 8">DJS-2-20</strain>
    </source>
</reference>
<evidence type="ECO:0000259" key="6">
    <source>
        <dbReference type="PROSITE" id="PS50011"/>
    </source>
</evidence>
<evidence type="ECO:0000313" key="7">
    <source>
        <dbReference type="EMBL" id="MEO3690319.1"/>
    </source>
</evidence>
<feature type="domain" description="Protein kinase" evidence="6">
    <location>
        <begin position="75"/>
        <end position="355"/>
    </location>
</feature>
<dbReference type="Gene3D" id="1.25.40.10">
    <property type="entry name" value="Tetratricopeptide repeat domain"/>
    <property type="match status" value="2"/>
</dbReference>
<dbReference type="SMART" id="SM00220">
    <property type="entry name" value="S_TKc"/>
    <property type="match status" value="1"/>
</dbReference>
<dbReference type="Proteomes" id="UP001495147">
    <property type="component" value="Unassembled WGS sequence"/>
</dbReference>
<dbReference type="SUPFAM" id="SSF56112">
    <property type="entry name" value="Protein kinase-like (PK-like)"/>
    <property type="match status" value="1"/>
</dbReference>
<evidence type="ECO:0000313" key="8">
    <source>
        <dbReference type="Proteomes" id="UP001495147"/>
    </source>
</evidence>
<dbReference type="Gene3D" id="3.30.200.20">
    <property type="entry name" value="Phosphorylase Kinase, domain 1"/>
    <property type="match status" value="1"/>
</dbReference>
<dbReference type="EMBL" id="JBDPZD010000001">
    <property type="protein sequence ID" value="MEO3690319.1"/>
    <property type="molecule type" value="Genomic_DNA"/>
</dbReference>
<comment type="caution">
    <text evidence="7">The sequence shown here is derived from an EMBL/GenBank/DDBJ whole genome shotgun (WGS) entry which is preliminary data.</text>
</comment>
<dbReference type="InterPro" id="IPR008271">
    <property type="entry name" value="Ser/Thr_kinase_AS"/>
</dbReference>
<dbReference type="PROSITE" id="PS50011">
    <property type="entry name" value="PROTEIN_KINASE_DOM"/>
    <property type="match status" value="1"/>
</dbReference>
<keyword evidence="3 7" id="KW-0418">Kinase</keyword>
<gene>
    <name evidence="7" type="ORF">ABDJ85_02505</name>
</gene>
<dbReference type="Pfam" id="PF00069">
    <property type="entry name" value="Pkinase"/>
    <property type="match status" value="1"/>
</dbReference>
<keyword evidence="8" id="KW-1185">Reference proteome</keyword>
<evidence type="ECO:0000256" key="1">
    <source>
        <dbReference type="ARBA" id="ARBA00022679"/>
    </source>
</evidence>
<dbReference type="SUPFAM" id="SSF48452">
    <property type="entry name" value="TPR-like"/>
    <property type="match status" value="1"/>
</dbReference>
<keyword evidence="2 5" id="KW-0547">Nucleotide-binding</keyword>
<dbReference type="PROSITE" id="PS00108">
    <property type="entry name" value="PROTEIN_KINASE_ST"/>
    <property type="match status" value="1"/>
</dbReference>
<dbReference type="PROSITE" id="PS00107">
    <property type="entry name" value="PROTEIN_KINASE_ATP"/>
    <property type="match status" value="1"/>
</dbReference>
<name>A0ABV0FWM5_9BURK</name>
<dbReference type="PANTHER" id="PTHR43289:SF34">
    <property type="entry name" value="SERINE_THREONINE-PROTEIN KINASE YBDM-RELATED"/>
    <property type="match status" value="1"/>
</dbReference>
<proteinExistence type="predicted"/>
<keyword evidence="4 5" id="KW-0067">ATP-binding</keyword>
<dbReference type="PANTHER" id="PTHR43289">
    <property type="entry name" value="MITOGEN-ACTIVATED PROTEIN KINASE KINASE KINASE 20-RELATED"/>
    <property type="match status" value="1"/>
</dbReference>
<dbReference type="RefSeq" id="WP_347703151.1">
    <property type="nucleotide sequence ID" value="NZ_JBDPZD010000001.1"/>
</dbReference>
<dbReference type="InterPro" id="IPR000719">
    <property type="entry name" value="Prot_kinase_dom"/>
</dbReference>
<dbReference type="CDD" id="cd14014">
    <property type="entry name" value="STKc_PknB_like"/>
    <property type="match status" value="1"/>
</dbReference>
<dbReference type="InterPro" id="IPR011990">
    <property type="entry name" value="TPR-like_helical_dom_sf"/>
</dbReference>
<evidence type="ECO:0000256" key="3">
    <source>
        <dbReference type="ARBA" id="ARBA00022777"/>
    </source>
</evidence>
<evidence type="ECO:0000256" key="2">
    <source>
        <dbReference type="ARBA" id="ARBA00022741"/>
    </source>
</evidence>
<protein>
    <submittedName>
        <fullName evidence="7">Protein kinase</fullName>
    </submittedName>
</protein>
<organism evidence="7 8">
    <name type="scientific">Roseateles paludis</name>
    <dbReference type="NCBI Taxonomy" id="3145238"/>
    <lineage>
        <taxon>Bacteria</taxon>
        <taxon>Pseudomonadati</taxon>
        <taxon>Pseudomonadota</taxon>
        <taxon>Betaproteobacteria</taxon>
        <taxon>Burkholderiales</taxon>
        <taxon>Sphaerotilaceae</taxon>
        <taxon>Roseateles</taxon>
    </lineage>
</organism>
<dbReference type="Gene3D" id="1.10.510.10">
    <property type="entry name" value="Transferase(Phosphotransferase) domain 1"/>
    <property type="match status" value="1"/>
</dbReference>
<evidence type="ECO:0000256" key="5">
    <source>
        <dbReference type="PROSITE-ProRule" id="PRU10141"/>
    </source>
</evidence>
<dbReference type="InterPro" id="IPR017441">
    <property type="entry name" value="Protein_kinase_ATP_BS"/>
</dbReference>
<dbReference type="InterPro" id="IPR011009">
    <property type="entry name" value="Kinase-like_dom_sf"/>
</dbReference>
<dbReference type="GO" id="GO:0016301">
    <property type="term" value="F:kinase activity"/>
    <property type="evidence" value="ECO:0007669"/>
    <property type="project" value="UniProtKB-KW"/>
</dbReference>
<evidence type="ECO:0000256" key="4">
    <source>
        <dbReference type="ARBA" id="ARBA00022840"/>
    </source>
</evidence>